<keyword evidence="3" id="KW-0732">Signal</keyword>
<dbReference type="PANTHER" id="PTHR30006:SF3">
    <property type="entry name" value="THIAMINE-BINDING PERIPLASMIC PROTEIN"/>
    <property type="match status" value="1"/>
</dbReference>
<organism evidence="5 6">
    <name type="scientific">Spongiactinospora rosea</name>
    <dbReference type="NCBI Taxonomy" id="2248750"/>
    <lineage>
        <taxon>Bacteria</taxon>
        <taxon>Bacillati</taxon>
        <taxon>Actinomycetota</taxon>
        <taxon>Actinomycetes</taxon>
        <taxon>Streptosporangiales</taxon>
        <taxon>Streptosporangiaceae</taxon>
        <taxon>Spongiactinospora</taxon>
    </lineage>
</organism>
<dbReference type="InterPro" id="IPR006059">
    <property type="entry name" value="SBP"/>
</dbReference>
<dbReference type="RefSeq" id="WP_113982374.1">
    <property type="nucleotide sequence ID" value="NZ_QMEY01000008.1"/>
</dbReference>
<evidence type="ECO:0000313" key="5">
    <source>
        <dbReference type="EMBL" id="RBQ18295.1"/>
    </source>
</evidence>
<dbReference type="GO" id="GO:0030288">
    <property type="term" value="C:outer membrane-bounded periplasmic space"/>
    <property type="evidence" value="ECO:0007669"/>
    <property type="project" value="TreeGrafter"/>
</dbReference>
<keyword evidence="4" id="KW-0574">Periplasm</keyword>
<dbReference type="CDD" id="cd13589">
    <property type="entry name" value="PBP2_polyamine_RpCGA009"/>
    <property type="match status" value="1"/>
</dbReference>
<accession>A0A366LWH0</accession>
<evidence type="ECO:0000256" key="4">
    <source>
        <dbReference type="ARBA" id="ARBA00022764"/>
    </source>
</evidence>
<dbReference type="PANTHER" id="PTHR30006">
    <property type="entry name" value="THIAMINE-BINDING PERIPLASMIC PROTEIN-RELATED"/>
    <property type="match status" value="1"/>
</dbReference>
<dbReference type="AlphaFoldDB" id="A0A366LWH0"/>
<dbReference type="Pfam" id="PF13416">
    <property type="entry name" value="SBP_bac_8"/>
    <property type="match status" value="1"/>
</dbReference>
<comment type="subcellular location">
    <subcellularLocation>
        <location evidence="1">Periplasm</location>
    </subcellularLocation>
</comment>
<protein>
    <submittedName>
        <fullName evidence="5">ABC transporter substrate-binding protein</fullName>
    </submittedName>
</protein>
<keyword evidence="2" id="KW-0813">Transport</keyword>
<evidence type="ECO:0000256" key="1">
    <source>
        <dbReference type="ARBA" id="ARBA00004418"/>
    </source>
</evidence>
<dbReference type="GO" id="GO:0015888">
    <property type="term" value="P:thiamine transport"/>
    <property type="evidence" value="ECO:0007669"/>
    <property type="project" value="TreeGrafter"/>
</dbReference>
<evidence type="ECO:0000256" key="3">
    <source>
        <dbReference type="ARBA" id="ARBA00022729"/>
    </source>
</evidence>
<name>A0A366LWH0_9ACTN</name>
<dbReference type="GO" id="GO:0030976">
    <property type="term" value="F:thiamine pyrophosphate binding"/>
    <property type="evidence" value="ECO:0007669"/>
    <property type="project" value="TreeGrafter"/>
</dbReference>
<comment type="caution">
    <text evidence="5">The sequence shown here is derived from an EMBL/GenBank/DDBJ whole genome shotgun (WGS) entry which is preliminary data.</text>
</comment>
<dbReference type="Proteomes" id="UP000253303">
    <property type="component" value="Unassembled WGS sequence"/>
</dbReference>
<dbReference type="OrthoDB" id="9815444at2"/>
<gene>
    <name evidence="5" type="ORF">DP939_20695</name>
</gene>
<dbReference type="SUPFAM" id="SSF53850">
    <property type="entry name" value="Periplasmic binding protein-like II"/>
    <property type="match status" value="1"/>
</dbReference>
<proteinExistence type="predicted"/>
<keyword evidence="6" id="KW-1185">Reference proteome</keyword>
<dbReference type="EMBL" id="QMEY01000008">
    <property type="protein sequence ID" value="RBQ18295.1"/>
    <property type="molecule type" value="Genomic_DNA"/>
</dbReference>
<sequence>MKASPGRFPSHRSSLHITRRDLLTRGSALAGGLAAATLVSGCGGGSSGPSGGGGGDRVVVADWGGALVEAEKKYIFDPFSKETGIEVVVAGPPTGARIKAMVETGTIEWDVIAGGPGTVLPIGRDYFEELPDRLLDIPGVDHSYVDRNWLTYYLFSVVLAWSTKAPWAKRGMKGWQDFWDVQAFPGRRTLRGADNGVPPDMEFALLGDGVVADRLYPLDVERAFVSLDRLKPHVPQWWVSGAQPGQMLVGEQVAASSIFSGRVGALKNSGAPVDFTWNGGMFELASWSVIKGAPHKEAAFKLMEYSLRPEVQAAVWSNYPNGPANSKALDLMDKDFAKTLPSHPDNLEVQFMQNGEWWGEHRDAVLKRFQTFAAT</sequence>
<dbReference type="Gene3D" id="3.40.190.10">
    <property type="entry name" value="Periplasmic binding protein-like II"/>
    <property type="match status" value="2"/>
</dbReference>
<dbReference type="GO" id="GO:0030975">
    <property type="term" value="F:thiamine binding"/>
    <property type="evidence" value="ECO:0007669"/>
    <property type="project" value="TreeGrafter"/>
</dbReference>
<reference evidence="5 6" key="1">
    <citation type="submission" date="2018-06" db="EMBL/GenBank/DDBJ databases">
        <title>Sphaerisporangium craniellae sp. nov., isolated from a marine sponge in the South China Sea.</title>
        <authorList>
            <person name="Li L."/>
        </authorList>
    </citation>
    <scope>NUCLEOTIDE SEQUENCE [LARGE SCALE GENOMIC DNA]</scope>
    <source>
        <strain evidence="5 6">LHW63015</strain>
    </source>
</reference>
<evidence type="ECO:0000256" key="2">
    <source>
        <dbReference type="ARBA" id="ARBA00022448"/>
    </source>
</evidence>
<evidence type="ECO:0000313" key="6">
    <source>
        <dbReference type="Proteomes" id="UP000253303"/>
    </source>
</evidence>